<dbReference type="Proteomes" id="UP000546701">
    <property type="component" value="Unassembled WGS sequence"/>
</dbReference>
<dbReference type="InterPro" id="IPR029033">
    <property type="entry name" value="His_PPase_superfam"/>
</dbReference>
<comment type="caution">
    <text evidence="1">The sequence shown here is derived from an EMBL/GenBank/DDBJ whole genome shotgun (WGS) entry which is preliminary data.</text>
</comment>
<sequence length="184" mass="18690">MSVRLILLCAGGTASARVGGFADPDEPLDDGGRAKAGAVVIDGPVPSRCFVSPGRAAVETAELIGLDAVVEPALADIDHGDWRGKGFAEIEPAGLMRWLAAPEAGAPGGETLADVVARVAPWLDGLCDADGTVLAVTHAMVVRAVLVHSIGLPAAAAMAIDVGPLSQTVLSSNGRWRLQGLREG</sequence>
<protein>
    <submittedName>
        <fullName evidence="1">Broad specificity phosphatase PhoE</fullName>
    </submittedName>
</protein>
<evidence type="ECO:0000313" key="1">
    <source>
        <dbReference type="EMBL" id="MBB5728703.1"/>
    </source>
</evidence>
<dbReference type="InterPro" id="IPR013078">
    <property type="entry name" value="His_Pase_superF_clade-1"/>
</dbReference>
<dbReference type="EMBL" id="JACIJR010000002">
    <property type="protein sequence ID" value="MBB5728703.1"/>
    <property type="molecule type" value="Genomic_DNA"/>
</dbReference>
<keyword evidence="2" id="KW-1185">Reference proteome</keyword>
<reference evidence="1 2" key="1">
    <citation type="submission" date="2020-08" db="EMBL/GenBank/DDBJ databases">
        <title>Genomic Encyclopedia of Type Strains, Phase IV (KMG-IV): sequencing the most valuable type-strain genomes for metagenomic binning, comparative biology and taxonomic classification.</title>
        <authorList>
            <person name="Goeker M."/>
        </authorList>
    </citation>
    <scope>NUCLEOTIDE SEQUENCE [LARGE SCALE GENOMIC DNA]</scope>
    <source>
        <strain evidence="1 2">DSM 103336</strain>
    </source>
</reference>
<accession>A0A7W9F0X5</accession>
<dbReference type="Gene3D" id="3.40.50.1240">
    <property type="entry name" value="Phosphoglycerate mutase-like"/>
    <property type="match status" value="1"/>
</dbReference>
<dbReference type="Pfam" id="PF00300">
    <property type="entry name" value="His_Phos_1"/>
    <property type="match status" value="1"/>
</dbReference>
<dbReference type="OrthoDB" id="7502553at2"/>
<dbReference type="RefSeq" id="WP_157177455.1">
    <property type="nucleotide sequence ID" value="NZ_BMJP01000001.1"/>
</dbReference>
<gene>
    <name evidence="1" type="ORF">FHS99_001173</name>
</gene>
<proteinExistence type="predicted"/>
<organism evidence="1 2">
    <name type="scientific">Sphingomonas prati</name>
    <dbReference type="NCBI Taxonomy" id="1843237"/>
    <lineage>
        <taxon>Bacteria</taxon>
        <taxon>Pseudomonadati</taxon>
        <taxon>Pseudomonadota</taxon>
        <taxon>Alphaproteobacteria</taxon>
        <taxon>Sphingomonadales</taxon>
        <taxon>Sphingomonadaceae</taxon>
        <taxon>Sphingomonas</taxon>
    </lineage>
</organism>
<name>A0A7W9F0X5_9SPHN</name>
<dbReference type="SUPFAM" id="SSF53254">
    <property type="entry name" value="Phosphoglycerate mutase-like"/>
    <property type="match status" value="1"/>
</dbReference>
<dbReference type="AlphaFoldDB" id="A0A7W9F0X5"/>
<evidence type="ECO:0000313" key="2">
    <source>
        <dbReference type="Proteomes" id="UP000546701"/>
    </source>
</evidence>
<dbReference type="SMART" id="SM00855">
    <property type="entry name" value="PGAM"/>
    <property type="match status" value="1"/>
</dbReference>